<reference evidence="2" key="1">
    <citation type="journal article" date="2013" name="Proc. Natl. Acad. Sci. U.S.A.">
        <title>Improving the coverage of the cyanobacterial phylum using diversity-driven genome sequencing.</title>
        <authorList>
            <person name="Shih P.M."/>
            <person name="Wu D."/>
            <person name="Latifi A."/>
            <person name="Axen S.D."/>
            <person name="Fewer D.P."/>
            <person name="Talla E."/>
            <person name="Calteau A."/>
            <person name="Cai F."/>
            <person name="Tandeau de Marsac N."/>
            <person name="Rippka R."/>
            <person name="Herdman M."/>
            <person name="Sivonen K."/>
            <person name="Coursin T."/>
            <person name="Laurent T."/>
            <person name="Goodwin L."/>
            <person name="Nolan M."/>
            <person name="Davenport K.W."/>
            <person name="Han C.S."/>
            <person name="Rubin E.M."/>
            <person name="Eisen J.A."/>
            <person name="Woyke T."/>
            <person name="Gugger M."/>
            <person name="Kerfeld C.A."/>
        </authorList>
    </citation>
    <scope>NUCLEOTIDE SEQUENCE [LARGE SCALE GENOMIC DNA]</scope>
    <source>
        <strain evidence="2">ATCC 27899 / PCC 7122</strain>
    </source>
</reference>
<proteinExistence type="predicted"/>
<keyword evidence="2" id="KW-1185">Reference proteome</keyword>
<dbReference type="AlphaFoldDB" id="K9ZJ67"/>
<protein>
    <submittedName>
        <fullName evidence="1">Uncharacterized protein</fullName>
    </submittedName>
</protein>
<dbReference type="HOGENOM" id="CLU_3113890_0_0_3"/>
<dbReference type="KEGG" id="acy:Anacy_2970"/>
<evidence type="ECO:0000313" key="1">
    <source>
        <dbReference type="EMBL" id="AFZ58390.1"/>
    </source>
</evidence>
<gene>
    <name evidence="1" type="ordered locus">Anacy_2970</name>
</gene>
<dbReference type="EMBL" id="CP003659">
    <property type="protein sequence ID" value="AFZ58390.1"/>
    <property type="molecule type" value="Genomic_DNA"/>
</dbReference>
<sequence length="50" mass="5724">MMYAKNIVTKNYGSSKLCSDNKIMRYNKGASQICKFSVMLNEAKRNEASR</sequence>
<organism evidence="1 2">
    <name type="scientific">Anabaena cylindrica (strain ATCC 27899 / PCC 7122)</name>
    <dbReference type="NCBI Taxonomy" id="272123"/>
    <lineage>
        <taxon>Bacteria</taxon>
        <taxon>Bacillati</taxon>
        <taxon>Cyanobacteriota</taxon>
        <taxon>Cyanophyceae</taxon>
        <taxon>Nostocales</taxon>
        <taxon>Nostocaceae</taxon>
        <taxon>Anabaena</taxon>
    </lineage>
</organism>
<evidence type="ECO:0000313" key="2">
    <source>
        <dbReference type="Proteomes" id="UP000010474"/>
    </source>
</evidence>
<dbReference type="STRING" id="272123.Anacy_2970"/>
<dbReference type="Proteomes" id="UP000010474">
    <property type="component" value="Chromosome"/>
</dbReference>
<name>K9ZJ67_ANACC</name>
<accession>K9ZJ67</accession>